<dbReference type="EMBL" id="JAKCXM010000720">
    <property type="protein sequence ID" value="KAJ0392099.1"/>
    <property type="molecule type" value="Genomic_DNA"/>
</dbReference>
<evidence type="ECO:0000259" key="5">
    <source>
        <dbReference type="PROSITE" id="PS50600"/>
    </source>
</evidence>
<accession>A0AAD5L7J9</accession>
<dbReference type="InterPro" id="IPR006600">
    <property type="entry name" value="HTH_CenpB_DNA-bd_dom"/>
</dbReference>
<dbReference type="GO" id="GO:0003677">
    <property type="term" value="F:DNA binding"/>
    <property type="evidence" value="ECO:0007669"/>
    <property type="project" value="UniProtKB-KW"/>
</dbReference>
<dbReference type="AlphaFoldDB" id="A0AAD5L7J9"/>
<dbReference type="Pfam" id="PF21056">
    <property type="entry name" value="ZSWIM1-3_RNaseH-like"/>
    <property type="match status" value="1"/>
</dbReference>
<dbReference type="Pfam" id="PF03221">
    <property type="entry name" value="HTH_Tnp_Tc5"/>
    <property type="match status" value="1"/>
</dbReference>
<dbReference type="Gene3D" id="1.10.10.60">
    <property type="entry name" value="Homeodomain-like"/>
    <property type="match status" value="1"/>
</dbReference>
<keyword evidence="2" id="KW-0645">Protease</keyword>
<feature type="domain" description="Ubiquitin-like protease family profile" evidence="5">
    <location>
        <begin position="561"/>
        <end position="742"/>
    </location>
</feature>
<dbReference type="Pfam" id="PF02902">
    <property type="entry name" value="Peptidase_C48"/>
    <property type="match status" value="1"/>
</dbReference>
<dbReference type="GO" id="GO:0008234">
    <property type="term" value="F:cysteine-type peptidase activity"/>
    <property type="evidence" value="ECO:0007669"/>
    <property type="project" value="InterPro"/>
</dbReference>
<dbReference type="InterPro" id="IPR038765">
    <property type="entry name" value="Papain-like_cys_pep_sf"/>
</dbReference>
<dbReference type="InterPro" id="IPR003653">
    <property type="entry name" value="Peptidase_C48_C"/>
</dbReference>
<keyword evidence="3" id="KW-0378">Hydrolase</keyword>
<dbReference type="GO" id="GO:0006508">
    <property type="term" value="P:proteolysis"/>
    <property type="evidence" value="ECO:0007669"/>
    <property type="project" value="UniProtKB-KW"/>
</dbReference>
<gene>
    <name evidence="7" type="ORF">P43SY_004097</name>
</gene>
<proteinExistence type="inferred from homology"/>
<evidence type="ECO:0000256" key="3">
    <source>
        <dbReference type="ARBA" id="ARBA00022801"/>
    </source>
</evidence>
<evidence type="ECO:0000313" key="8">
    <source>
        <dbReference type="Proteomes" id="UP001209570"/>
    </source>
</evidence>
<evidence type="ECO:0000313" key="7">
    <source>
        <dbReference type="EMBL" id="KAJ0392099.1"/>
    </source>
</evidence>
<dbReference type="InterPro" id="IPR048324">
    <property type="entry name" value="ZSWIM1-3_RNaseH-like"/>
</dbReference>
<dbReference type="PANTHER" id="PTHR31569:SF4">
    <property type="entry name" value="SWIM-TYPE DOMAIN-CONTAINING PROTEIN"/>
    <property type="match status" value="1"/>
</dbReference>
<comment type="similarity">
    <text evidence="1">Belongs to the peptidase C48 family.</text>
</comment>
<dbReference type="PANTHER" id="PTHR31569">
    <property type="entry name" value="SWIM-TYPE DOMAIN-CONTAINING PROTEIN"/>
    <property type="match status" value="1"/>
</dbReference>
<dbReference type="InterPro" id="IPR052579">
    <property type="entry name" value="Zinc_finger_SWIM"/>
</dbReference>
<evidence type="ECO:0000259" key="6">
    <source>
        <dbReference type="PROSITE" id="PS51253"/>
    </source>
</evidence>
<sequence>MKIVQWVNVVRAEGVPISSQLFRWYAMEVAREAEIASFVASPTWQKRFLRASPPVPGQIRPEDAEARAASFAEKMREEMRELGVSVVYNADQTAVFFEYLPKRTINQTGTKTVWVRCAGKEKQRCTVMLLADSNGVTFDPTVVLKTVPSKHLHVRVENIVERQGFGRHVWKRIKPLQADTKLRILSNPTGWWNEYVHREFLQQHFGTRASVEEPVLLLLDEFSGHWTPETKAFAQKLNVHLMPVPPGLTSVCQPADVSWMRPFKDYLRHEWVSFLRHQVSEHVSRPGPPTPFKMRAPKDDDVCRWVRTAWDRVTPGTIMAGFPQLVLVDTTHKTNRYNYQLLTFMVMDEVGNGRSVQHSVLETNSDWHMHRGVQHFKRAHADSCKLVRVIMVDKDLNEIRVLEKHFPEAQVLICHFHVIKYLGIMCRKPDFGKMSSDDQTSIDAAVHGLVYAESTEEYEERNWSTCKEKWVLYCRAKLPHMKNHTNNRLESFFGKFKDGLPNSHSNNSDSDFEQRPTFGIRLNPVAKKTGRPVLDKAKKAGAAREQRLAYKKTEAARRDIGEVTLEDVLHRLEKEKPALSTTLTRLRKIPTKFGKEESRRPKYEVVNRPVLNEDAFYLLPKKLLKASIKCLPLTNTPKSKMQTKQRLVPSLVDRIKTHSSHPAAKTLLLPVNFGNTHWCGIIVDVEGKRICYYDSLSSLQYKSALEDLAHMIVKEATPGFNTVAMNSPVQFDGYSCGLFTWV</sequence>
<dbReference type="PROSITE" id="PS51253">
    <property type="entry name" value="HTH_CENPB"/>
    <property type="match status" value="1"/>
</dbReference>
<evidence type="ECO:0000256" key="4">
    <source>
        <dbReference type="ARBA" id="ARBA00023125"/>
    </source>
</evidence>
<organism evidence="7 8">
    <name type="scientific">Pythium insidiosum</name>
    <name type="common">Pythiosis disease agent</name>
    <dbReference type="NCBI Taxonomy" id="114742"/>
    <lineage>
        <taxon>Eukaryota</taxon>
        <taxon>Sar</taxon>
        <taxon>Stramenopiles</taxon>
        <taxon>Oomycota</taxon>
        <taxon>Peronosporomycetes</taxon>
        <taxon>Pythiales</taxon>
        <taxon>Pythiaceae</taxon>
        <taxon>Pythium</taxon>
    </lineage>
</organism>
<dbReference type="Gene3D" id="3.40.395.10">
    <property type="entry name" value="Adenoviral Proteinase, Chain A"/>
    <property type="match status" value="1"/>
</dbReference>
<feature type="domain" description="HTH CENPB-type" evidence="6">
    <location>
        <begin position="1"/>
        <end position="58"/>
    </location>
</feature>
<evidence type="ECO:0000256" key="1">
    <source>
        <dbReference type="ARBA" id="ARBA00005234"/>
    </source>
</evidence>
<dbReference type="PROSITE" id="PS50600">
    <property type="entry name" value="ULP_PROTEASE"/>
    <property type="match status" value="1"/>
</dbReference>
<protein>
    <recommendedName>
        <fullName evidence="9">HTH CENPB-type domain-containing protein</fullName>
    </recommendedName>
</protein>
<name>A0AAD5L7J9_PYTIN</name>
<evidence type="ECO:0008006" key="9">
    <source>
        <dbReference type="Google" id="ProtNLM"/>
    </source>
</evidence>
<keyword evidence="4" id="KW-0238">DNA-binding</keyword>
<keyword evidence="8" id="KW-1185">Reference proteome</keyword>
<dbReference type="SUPFAM" id="SSF54001">
    <property type="entry name" value="Cysteine proteinases"/>
    <property type="match status" value="1"/>
</dbReference>
<reference evidence="7" key="1">
    <citation type="submission" date="2021-12" db="EMBL/GenBank/DDBJ databases">
        <title>Prjna785345.</title>
        <authorList>
            <person name="Rujirawat T."/>
            <person name="Krajaejun T."/>
        </authorList>
    </citation>
    <scope>NUCLEOTIDE SEQUENCE</scope>
    <source>
        <strain evidence="7">Pi057C3</strain>
    </source>
</reference>
<dbReference type="Proteomes" id="UP001209570">
    <property type="component" value="Unassembled WGS sequence"/>
</dbReference>
<evidence type="ECO:0000256" key="2">
    <source>
        <dbReference type="ARBA" id="ARBA00022670"/>
    </source>
</evidence>
<comment type="caution">
    <text evidence="7">The sequence shown here is derived from an EMBL/GenBank/DDBJ whole genome shotgun (WGS) entry which is preliminary data.</text>
</comment>